<evidence type="ECO:0000259" key="1">
    <source>
        <dbReference type="Pfam" id="PF04965"/>
    </source>
</evidence>
<dbReference type="AlphaFoldDB" id="A0A6B3SVM1"/>
<dbReference type="EMBL" id="JAAIVB010000085">
    <property type="protein sequence ID" value="NEX64797.1"/>
    <property type="molecule type" value="Genomic_DNA"/>
</dbReference>
<dbReference type="Proteomes" id="UP000482155">
    <property type="component" value="Unassembled WGS sequence"/>
</dbReference>
<dbReference type="PANTHER" id="PTHR38595">
    <property type="entry name" value="CYTOPLASMIC PROTEIN-RELATED"/>
    <property type="match status" value="1"/>
</dbReference>
<proteinExistence type="predicted"/>
<gene>
    <name evidence="2" type="primary">tssE</name>
    <name evidence="2" type="ORF">G3574_27265</name>
</gene>
<evidence type="ECO:0000313" key="2">
    <source>
        <dbReference type="EMBL" id="NEX64797.1"/>
    </source>
</evidence>
<dbReference type="RefSeq" id="WP_163968725.1">
    <property type="nucleotide sequence ID" value="NZ_JAAIVB010000085.1"/>
</dbReference>
<accession>A0A6B3SVM1</accession>
<organism evidence="2 3">
    <name type="scientific">Noviherbaspirillum galbum</name>
    <dbReference type="NCBI Taxonomy" id="2709383"/>
    <lineage>
        <taxon>Bacteria</taxon>
        <taxon>Pseudomonadati</taxon>
        <taxon>Pseudomonadota</taxon>
        <taxon>Betaproteobacteria</taxon>
        <taxon>Burkholderiales</taxon>
        <taxon>Oxalobacteraceae</taxon>
        <taxon>Noviherbaspirillum</taxon>
    </lineage>
</organism>
<dbReference type="Pfam" id="PF04965">
    <property type="entry name" value="GPW_gp25"/>
    <property type="match status" value="1"/>
</dbReference>
<sequence length="152" mass="16532">MSKAIAASIVPFFDRLCGLASASQDGRMLDAGGLQRSLELDLARLFNTRNGLTVEEFLSCEPSVLHYGLPDSLSLSPQSQVDLDIWASVLQRCVEMFEPRLSHVRIEVKADRTRPDAARATLAAAVMLGRQLCRVSFDVALNSQAVQVEAAA</sequence>
<dbReference type="PANTHER" id="PTHR38595:SF1">
    <property type="entry name" value="TYPE VI SECRETION SYSTEM COMPONENT TSSE1"/>
    <property type="match status" value="1"/>
</dbReference>
<dbReference type="SUPFAM" id="SSF160719">
    <property type="entry name" value="gpW/gp25-like"/>
    <property type="match status" value="1"/>
</dbReference>
<dbReference type="InterPro" id="IPR053176">
    <property type="entry name" value="T6SS_TssE1-like"/>
</dbReference>
<protein>
    <submittedName>
        <fullName evidence="2">Type VI secretion system baseplate subunit TssE</fullName>
    </submittedName>
</protein>
<feature type="domain" description="IraD/Gp25-like" evidence="1">
    <location>
        <begin position="34"/>
        <end position="123"/>
    </location>
</feature>
<dbReference type="InterPro" id="IPR017737">
    <property type="entry name" value="TssE1-like"/>
</dbReference>
<dbReference type="InterPro" id="IPR007048">
    <property type="entry name" value="IraD/Gp25-like"/>
</dbReference>
<comment type="caution">
    <text evidence="2">The sequence shown here is derived from an EMBL/GenBank/DDBJ whole genome shotgun (WGS) entry which is preliminary data.</text>
</comment>
<name>A0A6B3SVM1_9BURK</name>
<evidence type="ECO:0000313" key="3">
    <source>
        <dbReference type="Proteomes" id="UP000482155"/>
    </source>
</evidence>
<keyword evidence="3" id="KW-1185">Reference proteome</keyword>
<dbReference type="NCBIfam" id="TIGR03357">
    <property type="entry name" value="VI_zyme"/>
    <property type="match status" value="1"/>
</dbReference>
<reference evidence="2 3" key="1">
    <citation type="submission" date="2020-02" db="EMBL/GenBank/DDBJ databases">
        <authorList>
            <person name="Kim M.K."/>
        </authorList>
    </citation>
    <scope>NUCLEOTIDE SEQUENCE [LARGE SCALE GENOMIC DNA]</scope>
    <source>
        <strain evidence="2 3">17J57-3</strain>
    </source>
</reference>